<evidence type="ECO:0000313" key="2">
    <source>
        <dbReference type="Proteomes" id="UP000195447"/>
    </source>
</evidence>
<proteinExistence type="predicted"/>
<evidence type="ECO:0008006" key="3">
    <source>
        <dbReference type="Google" id="ProtNLM"/>
    </source>
</evidence>
<comment type="caution">
    <text evidence="1">The sequence shown here is derived from an EMBL/GenBank/DDBJ whole genome shotgun (WGS) entry which is preliminary data.</text>
</comment>
<reference evidence="2" key="1">
    <citation type="submission" date="2017-04" db="EMBL/GenBank/DDBJ databases">
        <title>Function of individual gut microbiota members based on whole genome sequencing of pure cultures obtained from chicken caecum.</title>
        <authorList>
            <person name="Medvecky M."/>
            <person name="Cejkova D."/>
            <person name="Polansky O."/>
            <person name="Karasova D."/>
            <person name="Kubasova T."/>
            <person name="Cizek A."/>
            <person name="Rychlik I."/>
        </authorList>
    </citation>
    <scope>NUCLEOTIDE SEQUENCE [LARGE SCALE GENOMIC DNA]</scope>
    <source>
        <strain evidence="2">An178</strain>
    </source>
</reference>
<evidence type="ECO:0000313" key="1">
    <source>
        <dbReference type="EMBL" id="OUP61684.1"/>
    </source>
</evidence>
<dbReference type="RefSeq" id="WP_087158126.1">
    <property type="nucleotide sequence ID" value="NZ_NFKM01000002.1"/>
</dbReference>
<protein>
    <recommendedName>
        <fullName evidence="3">Phage capsid protein</fullName>
    </recommendedName>
</protein>
<sequence length="388" mass="42389">MPTFATSVLENNSVDIVDFAKLSNIGEIGMAPDFSQNQLANDFQNNFPLVQWLLSTSRSRQIQTAFNNGSAQIHRDSSGELNIVLPWEVGTTLPEDTQNECCWTPLDLAKCGSEVPLKLLCLKDCDKILENFVWSKKRFGSNDLTGYFARQGETVKQARDRMARLSMVYFTSYNIINGTSATGTSVLKPFHGLLEVVEDKTVIKILGQNILAAFDSLGCRLAVMSGANTGEIVFAVHPLTYMAIKEVIVPGKFNGELPANWTKDANGNVRFMGYRFIEDKTVPVDVAKGTGDVWMLDGRSVGGIMGTTLSPSEDFIRRTISTTDTPSDGCATECTFYYNFGAVFGTNPNRLAVITDIPLSATCMGSTLDGLDALIKPQTIVPINIATE</sequence>
<accession>A0A1Y4LYL7</accession>
<dbReference type="Proteomes" id="UP000195447">
    <property type="component" value="Unassembled WGS sequence"/>
</dbReference>
<gene>
    <name evidence="1" type="ORF">B5F14_01640</name>
</gene>
<name>A0A1Y4LYL7_9FIRM</name>
<dbReference type="AlphaFoldDB" id="A0A1Y4LYL7"/>
<keyword evidence="2" id="KW-1185">Reference proteome</keyword>
<dbReference type="EMBL" id="NFKM01000002">
    <property type="protein sequence ID" value="OUP61684.1"/>
    <property type="molecule type" value="Genomic_DNA"/>
</dbReference>
<organism evidence="1 2">
    <name type="scientific">Faecalitalea cylindroides</name>
    <dbReference type="NCBI Taxonomy" id="39483"/>
    <lineage>
        <taxon>Bacteria</taxon>
        <taxon>Bacillati</taxon>
        <taxon>Bacillota</taxon>
        <taxon>Erysipelotrichia</taxon>
        <taxon>Erysipelotrichales</taxon>
        <taxon>Erysipelotrichaceae</taxon>
        <taxon>Faecalitalea</taxon>
    </lineage>
</organism>